<dbReference type="KEGG" id="pgis:I6I06_10615"/>
<keyword evidence="2" id="KW-1185">Reference proteome</keyword>
<organism evidence="1 2">
    <name type="scientific">Paraburkholderia ginsengisoli</name>
    <dbReference type="NCBI Taxonomy" id="311231"/>
    <lineage>
        <taxon>Bacteria</taxon>
        <taxon>Pseudomonadati</taxon>
        <taxon>Pseudomonadota</taxon>
        <taxon>Betaproteobacteria</taxon>
        <taxon>Burkholderiales</taxon>
        <taxon>Burkholderiaceae</taxon>
        <taxon>Paraburkholderia</taxon>
    </lineage>
</organism>
<dbReference type="EMBL" id="CP066075">
    <property type="protein sequence ID" value="QQC62778.1"/>
    <property type="molecule type" value="Genomic_DNA"/>
</dbReference>
<gene>
    <name evidence="1" type="ORF">I6I06_10615</name>
</gene>
<proteinExistence type="predicted"/>
<evidence type="ECO:0000313" key="1">
    <source>
        <dbReference type="EMBL" id="QQC62778.1"/>
    </source>
</evidence>
<name>A0A7T4T7U7_9BURK</name>
<accession>A0A7T4T7U7</accession>
<dbReference type="RefSeq" id="WP_157004224.1">
    <property type="nucleotide sequence ID" value="NZ_CP066075.1"/>
</dbReference>
<evidence type="ECO:0000313" key="2">
    <source>
        <dbReference type="Proteomes" id="UP000595610"/>
    </source>
</evidence>
<dbReference type="Proteomes" id="UP000595610">
    <property type="component" value="Chromosome 1"/>
</dbReference>
<dbReference type="AlphaFoldDB" id="A0A7T4T7U7"/>
<reference evidence="1 2" key="1">
    <citation type="submission" date="2020-12" db="EMBL/GenBank/DDBJ databases">
        <title>FDA dAtabase for Regulatory Grade micrObial Sequences (FDA-ARGOS): Supporting development and validation of Infectious Disease Dx tests.</title>
        <authorList>
            <person name="Nelson B."/>
            <person name="Plummer A."/>
            <person name="Tallon L."/>
            <person name="Sadzewicz L."/>
            <person name="Zhao X."/>
            <person name="Boylan J."/>
            <person name="Ott S."/>
            <person name="Bowen H."/>
            <person name="Vavikolanu K."/>
            <person name="Mehta A."/>
            <person name="Aluvathingal J."/>
            <person name="Nadendla S."/>
            <person name="Myers T."/>
            <person name="Yan Y."/>
            <person name="Sichtig H."/>
        </authorList>
    </citation>
    <scope>NUCLEOTIDE SEQUENCE [LARGE SCALE GENOMIC DNA]</scope>
    <source>
        <strain evidence="1 2">FDAARGOS_1049</strain>
    </source>
</reference>
<protein>
    <recommendedName>
        <fullName evidence="3">Replication initiation protein</fullName>
    </recommendedName>
</protein>
<sequence length="339" mass="38946">MRNETVSFDWRSNQVSPLNGTAQTAINTSNEMDYSHLRFRAEVDWIEVEISTVTRTNFQTVKRALKATLSMLDDRKTFVEAQDEGPGGAASVFRFRLHDPEAWSFVASTLEQLERKFHFANPAKVTAIEVAFDAYSRTESAVELAEQAMRYYKFCTLVVANNDNCRIYRDFRGSGASIPFHRGALVRRLSAGWQIAIGNKTDDRYQHIYVKTTDENGTALPQADHRARIEITLRGDALPYRHVAEWADADFANDLSMSAKFRMMRPNLSLLQKLMLEDTTIQVGERKQRWRVAKDRSGYSGERQYRTSTKADNILNGKARDAFRDLSRRWRQRAVRPVS</sequence>
<evidence type="ECO:0008006" key="3">
    <source>
        <dbReference type="Google" id="ProtNLM"/>
    </source>
</evidence>